<evidence type="ECO:0000256" key="1">
    <source>
        <dbReference type="SAM" id="MobiDB-lite"/>
    </source>
</evidence>
<dbReference type="EMBL" id="CP016070">
    <property type="protein sequence ID" value="AOW81151.1"/>
    <property type="molecule type" value="Genomic_DNA"/>
</dbReference>
<feature type="domain" description="GIY-YIG" evidence="2">
    <location>
        <begin position="5"/>
        <end position="242"/>
    </location>
</feature>
<dbReference type="AlphaFoldDB" id="A0A1D8S723"/>
<evidence type="ECO:0000259" key="2">
    <source>
        <dbReference type="Pfam" id="PF26468"/>
    </source>
</evidence>
<gene>
    <name evidence="3" type="ORF">HTSR_1989</name>
</gene>
<name>A0A1D8S723_9EURY</name>
<dbReference type="PATRIC" id="fig|1855411.3.peg.1994"/>
<feature type="region of interest" description="Disordered" evidence="1">
    <location>
        <begin position="84"/>
        <end position="104"/>
    </location>
</feature>
<proteinExistence type="predicted"/>
<organism evidence="3 4">
    <name type="scientific">Halodesulfurarchaeum formicicum</name>
    <dbReference type="NCBI Taxonomy" id="1873524"/>
    <lineage>
        <taxon>Archaea</taxon>
        <taxon>Methanobacteriati</taxon>
        <taxon>Methanobacteriota</taxon>
        <taxon>Stenosarchaea group</taxon>
        <taxon>Halobacteria</taxon>
        <taxon>Halobacteriales</taxon>
        <taxon>Halobacteriaceae</taxon>
        <taxon>Halodesulfurarchaeum</taxon>
    </lineage>
</organism>
<dbReference type="Proteomes" id="UP000185608">
    <property type="component" value="Chromosome"/>
</dbReference>
<reference evidence="3 4" key="1">
    <citation type="submission" date="2016-06" db="EMBL/GenBank/DDBJ databases">
        <title>Discovery of anaerobic lithoheterotrophic haloarchaeon capable of sulfur respiration by hydrogen and formate.</title>
        <authorList>
            <person name="Sorokin D.Y."/>
            <person name="Kublanov I.V."/>
            <person name="Roman P."/>
            <person name="Sinninghe Damste J.S."/>
            <person name="Golyshin P.N."/>
            <person name="Rojo D."/>
            <person name="Ciordia S."/>
            <person name="Mena Md.C."/>
            <person name="Ferrer M."/>
            <person name="Smedile F."/>
            <person name="Messina E."/>
            <person name="La Cono V."/>
            <person name="Yakimov M.M."/>
        </authorList>
    </citation>
    <scope>NUCLEOTIDE SEQUENCE [LARGE SCALE GENOMIC DNA]</scope>
    <source>
        <strain evidence="3 4">HTSR1</strain>
    </source>
</reference>
<dbReference type="Pfam" id="PF26468">
    <property type="entry name" value="GIY_YIG_3"/>
    <property type="match status" value="1"/>
</dbReference>
<sequence>MTDVNRRQHLDRLYALLKVLENRLGGTRKLKDCTGYMDWPDRGVYFFLEPGERRDSTDQLRVTRVGTHAVSAGSSTTLWNRLKQHYGTGSNSTNHPHGGNHRGSVYRKRVGEAIIEKHDLQEDYPNWGDRWSGIDRDRAEVRDEEYPLERRVSAYIREQPFLWIEIEDEPGPDSDRALIEQNAIALLSNFEDQTIDSRRSDWLGKHSRSREIRESGLWNVNHVEQTHDAHFLDVLAEAIDEMPRR</sequence>
<evidence type="ECO:0000313" key="3">
    <source>
        <dbReference type="EMBL" id="AOW81151.1"/>
    </source>
</evidence>
<evidence type="ECO:0000313" key="4">
    <source>
        <dbReference type="Proteomes" id="UP000185608"/>
    </source>
</evidence>
<dbReference type="InterPro" id="IPR058782">
    <property type="entry name" value="GIY_YIG_3"/>
</dbReference>
<dbReference type="STRING" id="1873524.HSR6_2065"/>
<dbReference type="KEGG" id="halh:HTSR_1989"/>
<accession>A0A1D8S723</accession>
<protein>
    <recommendedName>
        <fullName evidence="2">GIY-YIG domain-containing protein</fullName>
    </recommendedName>
</protein>